<dbReference type="EMBL" id="KV441549">
    <property type="protein sequence ID" value="OAG09648.1"/>
    <property type="molecule type" value="Genomic_DNA"/>
</dbReference>
<sequence>LHEAQEAEIAPVSIENNIFVETLLDGIARLGGVRDIIFSSFICILLEIKQQSYPVLYITNAGKRKFSDEEKRAGNLQAAVQFSQPWGLAGIVVAADPVMLWPRVIDFVKSQGLICGSYNGCNNDP</sequence>
<dbReference type="AlphaFoldDB" id="A0A177CRQ0"/>
<accession>A0A177CRQ0</accession>
<reference evidence="1 2" key="1">
    <citation type="submission" date="2016-05" db="EMBL/GenBank/DDBJ databases">
        <title>Comparative analysis of secretome profiles of manganese(II)-oxidizing ascomycete fungi.</title>
        <authorList>
            <consortium name="DOE Joint Genome Institute"/>
            <person name="Zeiner C.A."/>
            <person name="Purvine S.O."/>
            <person name="Zink E.M."/>
            <person name="Wu S."/>
            <person name="Pasa-Tolic L."/>
            <person name="Chaput D.L."/>
            <person name="Haridas S."/>
            <person name="Grigoriev I.V."/>
            <person name="Santelli C.M."/>
            <person name="Hansel C.M."/>
        </authorList>
    </citation>
    <scope>NUCLEOTIDE SEQUENCE [LARGE SCALE GENOMIC DNA]</scope>
    <source>
        <strain evidence="1 2">AP3s5-JAC2a</strain>
    </source>
</reference>
<dbReference type="Proteomes" id="UP000077069">
    <property type="component" value="Unassembled WGS sequence"/>
</dbReference>
<feature type="non-terminal residue" evidence="1">
    <location>
        <position position="125"/>
    </location>
</feature>
<dbReference type="GO" id="GO:0046475">
    <property type="term" value="P:glycerophospholipid catabolic process"/>
    <property type="evidence" value="ECO:0007669"/>
    <property type="project" value="TreeGrafter"/>
</dbReference>
<dbReference type="InterPro" id="IPR051578">
    <property type="entry name" value="GDPD"/>
</dbReference>
<gene>
    <name evidence="1" type="ORF">CC84DRAFT_1047487</name>
</gene>
<dbReference type="InParanoid" id="A0A177CRQ0"/>
<dbReference type="OrthoDB" id="197419at2759"/>
<proteinExistence type="predicted"/>
<dbReference type="GO" id="GO:0047389">
    <property type="term" value="F:glycerophosphocholine phosphodiesterase activity"/>
    <property type="evidence" value="ECO:0007669"/>
    <property type="project" value="TreeGrafter"/>
</dbReference>
<dbReference type="RefSeq" id="XP_018040013.1">
    <property type="nucleotide sequence ID" value="XM_018173429.1"/>
</dbReference>
<keyword evidence="2" id="KW-1185">Reference proteome</keyword>
<dbReference type="PANTHER" id="PTHR22958">
    <property type="entry name" value="GLYCEROPHOSPHORYL DIESTER PHOSPHODIESTERASE"/>
    <property type="match status" value="1"/>
</dbReference>
<dbReference type="STRING" id="1460663.A0A177CRQ0"/>
<dbReference type="GeneID" id="28756915"/>
<dbReference type="Gene3D" id="3.20.20.190">
    <property type="entry name" value="Phosphatidylinositol (PI) phosphodiesterase"/>
    <property type="match status" value="1"/>
</dbReference>
<feature type="non-terminal residue" evidence="1">
    <location>
        <position position="1"/>
    </location>
</feature>
<protein>
    <submittedName>
        <fullName evidence="1">Uncharacterized protein</fullName>
    </submittedName>
</protein>
<evidence type="ECO:0000313" key="1">
    <source>
        <dbReference type="EMBL" id="OAG09648.1"/>
    </source>
</evidence>
<name>A0A177CRQ0_9PLEO</name>
<evidence type="ECO:0000313" key="2">
    <source>
        <dbReference type="Proteomes" id="UP000077069"/>
    </source>
</evidence>
<dbReference type="InterPro" id="IPR017946">
    <property type="entry name" value="PLC-like_Pdiesterase_TIM-brl"/>
</dbReference>
<dbReference type="PANTHER" id="PTHR22958:SF1">
    <property type="entry name" value="GLYCEROPHOSPHOCHOLINE PHOSPHODIESTERASE GPCPD1"/>
    <property type="match status" value="1"/>
</dbReference>
<organism evidence="1 2">
    <name type="scientific">Paraphaeosphaeria sporulosa</name>
    <dbReference type="NCBI Taxonomy" id="1460663"/>
    <lineage>
        <taxon>Eukaryota</taxon>
        <taxon>Fungi</taxon>
        <taxon>Dikarya</taxon>
        <taxon>Ascomycota</taxon>
        <taxon>Pezizomycotina</taxon>
        <taxon>Dothideomycetes</taxon>
        <taxon>Pleosporomycetidae</taxon>
        <taxon>Pleosporales</taxon>
        <taxon>Massarineae</taxon>
        <taxon>Didymosphaeriaceae</taxon>
        <taxon>Paraphaeosphaeria</taxon>
    </lineage>
</organism>